<feature type="transmembrane region" description="Helical" evidence="1">
    <location>
        <begin position="123"/>
        <end position="138"/>
    </location>
</feature>
<name>A0A2M6T0X8_9BACT</name>
<reference evidence="3" key="1">
    <citation type="submission" date="2017-09" db="EMBL/GenBank/DDBJ databases">
        <title>Depth-based differentiation of microbial function through sediment-hosted aquifers and enrichment of novel symbionts in the deep terrestrial subsurface.</title>
        <authorList>
            <person name="Probst A.J."/>
            <person name="Ladd B."/>
            <person name="Jarett J.K."/>
            <person name="Geller-Mcgrath D.E."/>
            <person name="Sieber C.M.K."/>
            <person name="Emerson J.B."/>
            <person name="Anantharaman K."/>
            <person name="Thomas B.C."/>
            <person name="Malmstrom R."/>
            <person name="Stieglmeier M."/>
            <person name="Klingl A."/>
            <person name="Woyke T."/>
            <person name="Ryan C.M."/>
            <person name="Banfield J.F."/>
        </authorList>
    </citation>
    <scope>NUCLEOTIDE SEQUENCE [LARGE SCALE GENOMIC DNA]</scope>
</reference>
<dbReference type="EMBL" id="PEYE01000019">
    <property type="protein sequence ID" value="PIS38952.1"/>
    <property type="molecule type" value="Genomic_DNA"/>
</dbReference>
<feature type="transmembrane region" description="Helical" evidence="1">
    <location>
        <begin position="285"/>
        <end position="309"/>
    </location>
</feature>
<feature type="transmembrane region" description="Helical" evidence="1">
    <location>
        <begin position="37"/>
        <end position="57"/>
    </location>
</feature>
<keyword evidence="1" id="KW-0812">Transmembrane</keyword>
<evidence type="ECO:0008006" key="4">
    <source>
        <dbReference type="Google" id="ProtNLM"/>
    </source>
</evidence>
<evidence type="ECO:0000256" key="1">
    <source>
        <dbReference type="SAM" id="Phobius"/>
    </source>
</evidence>
<dbReference type="SUPFAM" id="SSF103481">
    <property type="entry name" value="Multidrug resistance efflux transporter EmrE"/>
    <property type="match status" value="1"/>
</dbReference>
<proteinExistence type="predicted"/>
<feature type="transmembrane region" description="Helical" evidence="1">
    <location>
        <begin position="6"/>
        <end position="25"/>
    </location>
</feature>
<dbReference type="Proteomes" id="UP000229390">
    <property type="component" value="Unassembled WGS sequence"/>
</dbReference>
<feature type="transmembrane region" description="Helical" evidence="1">
    <location>
        <begin position="175"/>
        <end position="194"/>
    </location>
</feature>
<evidence type="ECO:0000313" key="3">
    <source>
        <dbReference type="Proteomes" id="UP000229390"/>
    </source>
</evidence>
<feature type="transmembrane region" description="Helical" evidence="1">
    <location>
        <begin position="150"/>
        <end position="169"/>
    </location>
</feature>
<keyword evidence="1" id="KW-1133">Transmembrane helix</keyword>
<feature type="transmembrane region" description="Helical" evidence="1">
    <location>
        <begin position="222"/>
        <end position="243"/>
    </location>
</feature>
<feature type="transmembrane region" description="Helical" evidence="1">
    <location>
        <begin position="63"/>
        <end position="81"/>
    </location>
</feature>
<dbReference type="AlphaFoldDB" id="A0A2M6T0X8"/>
<sequence length="310" mass="34420">MAWLFVVLISYLILAITALVDKYLLSGPITDPKVYAFYVGILGVIVLILIPFVGFQVPSGQQIFLSIFAGASGVYAIFWFYRALSKFEASRVVPAVGAITPIFAMALTYIFSGGGEILRGRDFFAFLLLISGSVLIAYEKGKTSLEGLPISTLAALFLALSLLLIKYVYLGQPFWSGLIWMRFGGILASLIFLFRAETRKEVIRRFKKFFELKKKAVKERQAAFLFLSNQALAALAGLLREWAIFLAPLAYIAIINALSGVQHVFLLLLALLISYKFPKILKEKISAAIVFNKITAIFLIIFGLMILTFP</sequence>
<accession>A0A2M6T0X8</accession>
<protein>
    <recommendedName>
        <fullName evidence="4">EamA domain-containing protein</fullName>
    </recommendedName>
</protein>
<feature type="transmembrane region" description="Helical" evidence="1">
    <location>
        <begin position="249"/>
        <end position="273"/>
    </location>
</feature>
<evidence type="ECO:0000313" key="2">
    <source>
        <dbReference type="EMBL" id="PIS38952.1"/>
    </source>
</evidence>
<feature type="transmembrane region" description="Helical" evidence="1">
    <location>
        <begin position="93"/>
        <end position="111"/>
    </location>
</feature>
<organism evidence="2 3">
    <name type="scientific">Candidatus Nealsonbacteria bacterium CG08_land_8_20_14_0_20_43_11</name>
    <dbReference type="NCBI Taxonomy" id="1974706"/>
    <lineage>
        <taxon>Bacteria</taxon>
        <taxon>Candidatus Nealsoniibacteriota</taxon>
    </lineage>
</organism>
<dbReference type="InterPro" id="IPR037185">
    <property type="entry name" value="EmrE-like"/>
</dbReference>
<gene>
    <name evidence="2" type="ORF">COT34_01025</name>
</gene>
<keyword evidence="1" id="KW-0472">Membrane</keyword>
<comment type="caution">
    <text evidence="2">The sequence shown here is derived from an EMBL/GenBank/DDBJ whole genome shotgun (WGS) entry which is preliminary data.</text>
</comment>